<name>A0A9P5RX30_9FUNG</name>
<reference evidence="1" key="1">
    <citation type="journal article" date="2020" name="Fungal Divers.">
        <title>Resolving the Mortierellaceae phylogeny through synthesis of multi-gene phylogenetics and phylogenomics.</title>
        <authorList>
            <person name="Vandepol N."/>
            <person name="Liber J."/>
            <person name="Desiro A."/>
            <person name="Na H."/>
            <person name="Kennedy M."/>
            <person name="Barry K."/>
            <person name="Grigoriev I.V."/>
            <person name="Miller A.N."/>
            <person name="O'Donnell K."/>
            <person name="Stajich J.E."/>
            <person name="Bonito G."/>
        </authorList>
    </citation>
    <scope>NUCLEOTIDE SEQUENCE</scope>
    <source>
        <strain evidence="1">NRRL 6426</strain>
    </source>
</reference>
<dbReference type="GO" id="GO:0016279">
    <property type="term" value="F:protein-lysine N-methyltransferase activity"/>
    <property type="evidence" value="ECO:0007669"/>
    <property type="project" value="TreeGrafter"/>
</dbReference>
<dbReference type="CDD" id="cd10527">
    <property type="entry name" value="SET_LSMT"/>
    <property type="match status" value="1"/>
</dbReference>
<keyword evidence="2" id="KW-1185">Reference proteome</keyword>
<dbReference type="AlphaFoldDB" id="A0A9P5RX30"/>
<protein>
    <recommendedName>
        <fullName evidence="3">SET domain-containing protein</fullName>
    </recommendedName>
</protein>
<dbReference type="Proteomes" id="UP000748756">
    <property type="component" value="Unassembled WGS sequence"/>
</dbReference>
<dbReference type="OrthoDB" id="441812at2759"/>
<organism evidence="1 2">
    <name type="scientific">Linnemannia schmuckeri</name>
    <dbReference type="NCBI Taxonomy" id="64567"/>
    <lineage>
        <taxon>Eukaryota</taxon>
        <taxon>Fungi</taxon>
        <taxon>Fungi incertae sedis</taxon>
        <taxon>Mucoromycota</taxon>
        <taxon>Mortierellomycotina</taxon>
        <taxon>Mortierellomycetes</taxon>
        <taxon>Mortierellales</taxon>
        <taxon>Mortierellaceae</taxon>
        <taxon>Linnemannia</taxon>
    </lineage>
</organism>
<accession>A0A9P5RX30</accession>
<comment type="caution">
    <text evidence="1">The sequence shown here is derived from an EMBL/GenBank/DDBJ whole genome shotgun (WGS) entry which is preliminary data.</text>
</comment>
<dbReference type="EMBL" id="JAAAUQ010000688">
    <property type="protein sequence ID" value="KAF9148250.1"/>
    <property type="molecule type" value="Genomic_DNA"/>
</dbReference>
<dbReference type="Gene3D" id="3.90.1410.10">
    <property type="entry name" value="set domain protein methyltransferase, domain 1"/>
    <property type="match status" value="1"/>
</dbReference>
<sequence length="603" mass="68604">MTPLTSFYRWAHRNGVVSRLRLKVSKGMGVGLFFRNADLPDPGNYKNKNKHRKELDQGELLLVPQSLLLSRSRVIQFTCPHLQKTLSIIEHSNVSERLAIILFILSQRLLLEHRAQQHQHHSITIDPAENPCSKHDDNEQTGDFFADYIAVLPDVSTPVTLDPDLVRGYLAGTLLLDSVCAKRSKLEAEFEHLSGNLGAFEDWPCRPTLENFIWADATFWSRVLSFRTQWTDNGTSNGSDDDMHMVPYLDFANHAAYPNIRWEVDSDGLRVWGQESLLQDSKDLSVEREVFLSYGNKPNTELLFLYGFTLQDNPTQFLTLAMPMDEDDSYYMPKAHSLMRWEIPPRITIYLKKSDGPDDLEELCPGLWITRQSRYLLWLYALSEDDGLGAFIEEPESKVCVIQDSAEQDDDEDAHEEADLFDEDVVGRLVLTINGTKVENLEVLESVVPKLDIFPVIKLRILVLVADRIEYYISRIMETGDRVQKAEGVEIVRAVQYDKDNHSARGSPTPDLAEAQPASRLGRNIGDCLVPTILEPDHTQPITSRQLEAEAQVSNLVTMMKNYRAEEMSLLVGMGNVLGEAQTRCLEESDFIQSYLARMQLQE</sequence>
<evidence type="ECO:0000313" key="2">
    <source>
        <dbReference type="Proteomes" id="UP000748756"/>
    </source>
</evidence>
<dbReference type="InterPro" id="IPR046341">
    <property type="entry name" value="SET_dom_sf"/>
</dbReference>
<dbReference type="InterPro" id="IPR050600">
    <property type="entry name" value="SETD3_SETD6_MTase"/>
</dbReference>
<proteinExistence type="predicted"/>
<evidence type="ECO:0008006" key="3">
    <source>
        <dbReference type="Google" id="ProtNLM"/>
    </source>
</evidence>
<gene>
    <name evidence="1" type="ORF">BG015_010014</name>
</gene>
<dbReference type="PANTHER" id="PTHR13271">
    <property type="entry name" value="UNCHARACTERIZED PUTATIVE METHYLTRANSFERASE"/>
    <property type="match status" value="1"/>
</dbReference>
<dbReference type="SUPFAM" id="SSF82199">
    <property type="entry name" value="SET domain"/>
    <property type="match status" value="1"/>
</dbReference>
<evidence type="ECO:0000313" key="1">
    <source>
        <dbReference type="EMBL" id="KAF9148250.1"/>
    </source>
</evidence>